<reference evidence="2 3" key="1">
    <citation type="submission" date="2023-07" db="EMBL/GenBank/DDBJ databases">
        <title>Sorghum-associated microbial communities from plants grown in Nebraska, USA.</title>
        <authorList>
            <person name="Schachtman D."/>
        </authorList>
    </citation>
    <scope>NUCLEOTIDE SEQUENCE [LARGE SCALE GENOMIC DNA]</scope>
    <source>
        <strain evidence="2 3">CC258</strain>
    </source>
</reference>
<feature type="domain" description="N-acetyltransferase" evidence="1">
    <location>
        <begin position="128"/>
        <end position="262"/>
    </location>
</feature>
<evidence type="ECO:0000259" key="1">
    <source>
        <dbReference type="PROSITE" id="PS51186"/>
    </source>
</evidence>
<dbReference type="PROSITE" id="PS51186">
    <property type="entry name" value="GNAT"/>
    <property type="match status" value="1"/>
</dbReference>
<comment type="caution">
    <text evidence="2">The sequence shown here is derived from an EMBL/GenBank/DDBJ whole genome shotgun (WGS) entry which is preliminary data.</text>
</comment>
<dbReference type="InterPro" id="IPR016181">
    <property type="entry name" value="Acyl_CoA_acyltransferase"/>
</dbReference>
<dbReference type="Gene3D" id="3.40.630.30">
    <property type="match status" value="1"/>
</dbReference>
<dbReference type="CDD" id="cd04301">
    <property type="entry name" value="NAT_SF"/>
    <property type="match status" value="1"/>
</dbReference>
<gene>
    <name evidence="2" type="ORF">J2736_000942</name>
</gene>
<proteinExistence type="predicted"/>
<dbReference type="Pfam" id="PF13673">
    <property type="entry name" value="Acetyltransf_10"/>
    <property type="match status" value="1"/>
</dbReference>
<protein>
    <submittedName>
        <fullName evidence="2">Ribosomal protein S18 acetylase RimI-like enzyme</fullName>
    </submittedName>
</protein>
<evidence type="ECO:0000313" key="3">
    <source>
        <dbReference type="Proteomes" id="UP001267290"/>
    </source>
</evidence>
<keyword evidence="3" id="KW-1185">Reference proteome</keyword>
<dbReference type="RefSeq" id="WP_310224002.1">
    <property type="nucleotide sequence ID" value="NZ_JAVDSB010000001.1"/>
</dbReference>
<dbReference type="Proteomes" id="UP001267290">
    <property type="component" value="Unassembled WGS sequence"/>
</dbReference>
<dbReference type="InterPro" id="IPR000182">
    <property type="entry name" value="GNAT_dom"/>
</dbReference>
<accession>A0ABU1NQL3</accession>
<name>A0ABU1NQL3_9BACL</name>
<sequence>MSNHIKERIVDNYVHAYEKLSKLSGMFSFVENDRIQRCESNISFGLINSVLSYKRSESKDPVDEVKEIEDSYTEKGQRLFWLFYSHEADELVEKALLANKFQANEENEMTGFALSLENWSSDQHICGFELQAVRTEVELETYRKVVLAGFGIPENVQDIFCRIFVDAPSHDKAFQHYVGYMEGEPVTAITVFKDGGGVGIYNVATPEAYRRKGYARTAIAQVLREIQNQGVKQAVIIATPMAKSVYPAVGFKKELTIQIFSK</sequence>
<dbReference type="SUPFAM" id="SSF55729">
    <property type="entry name" value="Acyl-CoA N-acyltransferases (Nat)"/>
    <property type="match status" value="1"/>
</dbReference>
<evidence type="ECO:0000313" key="2">
    <source>
        <dbReference type="EMBL" id="MDR6549759.1"/>
    </source>
</evidence>
<dbReference type="EMBL" id="JAVDSB010000001">
    <property type="protein sequence ID" value="MDR6549759.1"/>
    <property type="molecule type" value="Genomic_DNA"/>
</dbReference>
<organism evidence="2 3">
    <name type="scientific">Paenibacillus qinlingensis</name>
    <dbReference type="NCBI Taxonomy" id="1837343"/>
    <lineage>
        <taxon>Bacteria</taxon>
        <taxon>Bacillati</taxon>
        <taxon>Bacillota</taxon>
        <taxon>Bacilli</taxon>
        <taxon>Bacillales</taxon>
        <taxon>Paenibacillaceae</taxon>
        <taxon>Paenibacillus</taxon>
    </lineage>
</organism>